<evidence type="ECO:0000313" key="4">
    <source>
        <dbReference type="Proteomes" id="UP000018502"/>
    </source>
</evidence>
<proteinExistence type="predicted"/>
<dbReference type="SUPFAM" id="SSF51556">
    <property type="entry name" value="Metallo-dependent hydrolases"/>
    <property type="match status" value="1"/>
</dbReference>
<feature type="domain" description="Amidohydrolase-related" evidence="2">
    <location>
        <begin position="42"/>
        <end position="230"/>
    </location>
</feature>
<dbReference type="InterPro" id="IPR032466">
    <property type="entry name" value="Metal_Hydrolase"/>
</dbReference>
<dbReference type="AlphaFoldDB" id="A0A829MEH7"/>
<protein>
    <submittedName>
        <fullName evidence="3">Amidohydrolase family protein</fullName>
    </submittedName>
</protein>
<feature type="region of interest" description="Disordered" evidence="1">
    <location>
        <begin position="264"/>
        <end position="295"/>
    </location>
</feature>
<dbReference type="InterPro" id="IPR051781">
    <property type="entry name" value="Metallo-dep_Hydrolase"/>
</dbReference>
<sequence length="443" mass="47381">MRAHLRGRTLPSEEPIDLWVHDGVISIEPIADADTVFDGGWLLPGLVDAHCHVGIGPQGPTSLEEAVAQAEAEREVGALLLRDAGSPVDTRGFDEREDLPRIIRAGRHLAKPKRYIPGLPLDIEDDTQLPEAVALQARWGDGWVKLVGDWIDRAVGDLAPLWSDEILKQAIAAAHANGARVTAHVFGEDALPGLIRAGIDCIEHGTGLTDDTIALMVEHGTALVPTVINIENFPVLRTRPVNTRSTRNICAICMRVCTRPSETRTTRVSRSTPVPMPAARSRTDASPMRLPRSPGSACALPTRWVLPRGGRGAGWADRDWSMGHRPISSDTARTPGPGLGCCRVQTSSCCAGRFDKVPGMRCVGVVLASWILAVWLPASAHAETLCRDFNAMDDAAKSAAVQEAAAGGNAVAQISPRDAVALAEAMCRVRTGETVLQVLNSKS</sequence>
<evidence type="ECO:0000256" key="1">
    <source>
        <dbReference type="SAM" id="MobiDB-lite"/>
    </source>
</evidence>
<evidence type="ECO:0000259" key="2">
    <source>
        <dbReference type="Pfam" id="PF01979"/>
    </source>
</evidence>
<reference evidence="3 4" key="1">
    <citation type="journal article" date="2014" name="Emerg. Infect. Dis.">
        <title>High-level Relatedness among Mycobacterium abscessus subsp. massiliense Strains from Widely Separated Outbreaks.</title>
        <authorList>
            <person name="Tettelin H."/>
            <person name="Davidson R.M."/>
            <person name="Agrawal S."/>
            <person name="Aitken M.L."/>
            <person name="Shallom S."/>
            <person name="Hasan N.A."/>
            <person name="Strong M."/>
            <person name="Nogueira de Moura V.C."/>
            <person name="De Groote M.A."/>
            <person name="Duarte R.S."/>
            <person name="Hine E."/>
            <person name="Parankush S."/>
            <person name="Su Q."/>
            <person name="Daugherty S.C."/>
            <person name="Fraser C.M."/>
            <person name="Brown-Elliott B.A."/>
            <person name="Wallace R.J.Jr."/>
            <person name="Holland S.M."/>
            <person name="Sampaio E.P."/>
            <person name="Olivier K.N."/>
            <person name="Jackson M."/>
            <person name="Zelazny A.M."/>
        </authorList>
    </citation>
    <scope>NUCLEOTIDE SEQUENCE [LARGE SCALE GENOMIC DNA]</scope>
    <source>
        <strain evidence="3 4">MAB_091912_2446</strain>
    </source>
</reference>
<name>A0A829MEH7_9MYCO</name>
<dbReference type="InterPro" id="IPR006680">
    <property type="entry name" value="Amidohydro-rel"/>
</dbReference>
<gene>
    <name evidence="3" type="ORF">L833_1829</name>
</gene>
<dbReference type="GO" id="GO:0016787">
    <property type="term" value="F:hydrolase activity"/>
    <property type="evidence" value="ECO:0007669"/>
    <property type="project" value="UniProtKB-KW"/>
</dbReference>
<accession>A0A829MEH7</accession>
<dbReference type="PANTHER" id="PTHR43135">
    <property type="entry name" value="ALPHA-D-RIBOSE 1-METHYLPHOSPHONATE 5-TRIPHOSPHATE DIPHOSPHATASE"/>
    <property type="match status" value="1"/>
</dbReference>
<dbReference type="PANTHER" id="PTHR43135:SF4">
    <property type="entry name" value="AMIDOHYDROLASE-RELATED DOMAIN-CONTAINING PROTEIN"/>
    <property type="match status" value="1"/>
</dbReference>
<comment type="caution">
    <text evidence="3">The sequence shown here is derived from an EMBL/GenBank/DDBJ whole genome shotgun (WGS) entry which is preliminary data.</text>
</comment>
<evidence type="ECO:0000313" key="3">
    <source>
        <dbReference type="EMBL" id="ESV64445.1"/>
    </source>
</evidence>
<organism evidence="3 4">
    <name type="scientific">Mycobacteroides abscessus MAB_091912_2446</name>
    <dbReference type="NCBI Taxonomy" id="1335414"/>
    <lineage>
        <taxon>Bacteria</taxon>
        <taxon>Bacillati</taxon>
        <taxon>Actinomycetota</taxon>
        <taxon>Actinomycetes</taxon>
        <taxon>Mycobacteriales</taxon>
        <taxon>Mycobacteriaceae</taxon>
        <taxon>Mycobacteroides</taxon>
        <taxon>Mycobacteroides abscessus</taxon>
    </lineage>
</organism>
<keyword evidence="3" id="KW-0378">Hydrolase</keyword>
<dbReference type="Proteomes" id="UP000018502">
    <property type="component" value="Unassembled WGS sequence"/>
</dbReference>
<dbReference type="EMBL" id="AYTF01000001">
    <property type="protein sequence ID" value="ESV64445.1"/>
    <property type="molecule type" value="Genomic_DNA"/>
</dbReference>
<dbReference type="Pfam" id="PF01979">
    <property type="entry name" value="Amidohydro_1"/>
    <property type="match status" value="1"/>
</dbReference>
<dbReference type="Gene3D" id="3.20.20.140">
    <property type="entry name" value="Metal-dependent hydrolases"/>
    <property type="match status" value="1"/>
</dbReference>